<name>A0ABT5IBE8_9CAUL</name>
<dbReference type="RefSeq" id="WP_272740276.1">
    <property type="nucleotide sequence ID" value="NZ_JAQQKW010000002.1"/>
</dbReference>
<dbReference type="InterPro" id="IPR053161">
    <property type="entry name" value="Ulvan_degrading_GH"/>
</dbReference>
<dbReference type="Proteomes" id="UP001216595">
    <property type="component" value="Unassembled WGS sequence"/>
</dbReference>
<accession>A0ABT5IBE8</accession>
<reference evidence="1 2" key="1">
    <citation type="submission" date="2023-01" db="EMBL/GenBank/DDBJ databases">
        <title>Novel species of the genus Asticcacaulis isolated from rivers.</title>
        <authorList>
            <person name="Lu H."/>
        </authorList>
    </citation>
    <scope>NUCLEOTIDE SEQUENCE [LARGE SCALE GENOMIC DNA]</scope>
    <source>
        <strain evidence="1 2">DXS10W</strain>
    </source>
</reference>
<evidence type="ECO:0000313" key="1">
    <source>
        <dbReference type="EMBL" id="MDC7693514.1"/>
    </source>
</evidence>
<dbReference type="Gene3D" id="2.60.120.260">
    <property type="entry name" value="Galactose-binding domain-like"/>
    <property type="match status" value="1"/>
</dbReference>
<dbReference type="GO" id="GO:0016787">
    <property type="term" value="F:hydrolase activity"/>
    <property type="evidence" value="ECO:0007669"/>
    <property type="project" value="UniProtKB-KW"/>
</dbReference>
<dbReference type="Pfam" id="PF17132">
    <property type="entry name" value="Glyco_hydro_106"/>
    <property type="match status" value="1"/>
</dbReference>
<organism evidence="1 2">
    <name type="scientific">Asticcacaulis currens</name>
    <dbReference type="NCBI Taxonomy" id="2984210"/>
    <lineage>
        <taxon>Bacteria</taxon>
        <taxon>Pseudomonadati</taxon>
        <taxon>Pseudomonadota</taxon>
        <taxon>Alphaproteobacteria</taxon>
        <taxon>Caulobacterales</taxon>
        <taxon>Caulobacteraceae</taxon>
        <taxon>Asticcacaulis</taxon>
    </lineage>
</organism>
<dbReference type="EMBL" id="JAQQKW010000002">
    <property type="protein sequence ID" value="MDC7693514.1"/>
    <property type="molecule type" value="Genomic_DNA"/>
</dbReference>
<protein>
    <submittedName>
        <fullName evidence="1">Glycosyl hydrolase</fullName>
    </submittedName>
</protein>
<sequence>MKAAGYAGAEIQAFNPGIPNLTPDERKRINDYANDAFFAHMQTVTEEALRAGFLIDYTLGSAWPSGGGFAITPELALVELTPAITSVSGSLSLPVRINLPKLTKKFGNMGFGAWTKDPRAERWKERLAARHKVVAIVAIKGDAPVLENGASYRGANVTQSGRVVAAPGIVLTDKLRPDGTLDWTPPDRDNWQIVAFSQFAVDSGVMAGVGEGPQLVLDHFDRRALEAHLGRVGTPLVQSVKKTLKAIRSTFVDSLELMQDLHWTEHFLDAFRAKRGYDLTPYLPFILQPGWMEAWGQRYSLPYFDAGDLGERVRHDYRTTLSDLLIKNFWAPFAKWNRANGLKAKGQAHGGPCDVLKAYGLMDVPETEDLESGGDIEFMRLARSAAHIYGKPIVSCESFVWKSEPYDVSPYRMLQRTNKLFVSGVTQIVAHGYAYRSHPEKWPGWFPFAPSAFLSGFSGMYNEANPVWPGIVTLNGYIGRMQGLLQSCTKVVRIAVYLGEIGYYHGIESQGRHEASVCDLLSASGYDADRINADGLLKSTPASKKLKTPGGHSYDALVFPPLDALPTEVALKTLELAKSGLPVVFVDRVPSRTTGVYDHSRRDSEVQAAVRRAISLGATQTRLADVSDTLAARNIAPNVRFVSGACAFAEFRRGQARYFLFYNAEPEPQNVKVQLSTGGAVHWDPLSATVSTLPTDGKGAISLDLAPDESVWIAVNDPQLKAQHTGQIIDRRQLPASTWSERFEGHGRLGRKVEVATRGANFSDWRALADLQDFSGVATYVTAFDLKPKGPGEDETTFIDLGVFHDLAEVSVNGLRVGYAFATGQLLDITAAARTGRNSLEVRIMNTLNNAMINPAAQGFRDLTAKPAGLLGPVFLITKK</sequence>
<dbReference type="PANTHER" id="PTHR36848">
    <property type="entry name" value="DNA-BINDING PROTEIN (PUTATIVE SECRETED PROTEIN)-RELATED"/>
    <property type="match status" value="1"/>
</dbReference>
<dbReference type="NCBIfam" id="NF045579">
    <property type="entry name" value="rhamnoside_JR"/>
    <property type="match status" value="1"/>
</dbReference>
<dbReference type="PANTHER" id="PTHR36848:SF2">
    <property type="entry name" value="SECRETED PROTEIN"/>
    <property type="match status" value="1"/>
</dbReference>
<proteinExistence type="predicted"/>
<dbReference type="SUPFAM" id="SSF49785">
    <property type="entry name" value="Galactose-binding domain-like"/>
    <property type="match status" value="1"/>
</dbReference>
<evidence type="ECO:0000313" key="2">
    <source>
        <dbReference type="Proteomes" id="UP001216595"/>
    </source>
</evidence>
<comment type="caution">
    <text evidence="1">The sequence shown here is derived from an EMBL/GenBank/DDBJ whole genome shotgun (WGS) entry which is preliminary data.</text>
</comment>
<gene>
    <name evidence="1" type="ORF">PQU94_04365</name>
</gene>
<keyword evidence="1" id="KW-0378">Hydrolase</keyword>
<keyword evidence="2" id="KW-1185">Reference proteome</keyword>
<dbReference type="InterPro" id="IPR008979">
    <property type="entry name" value="Galactose-bd-like_sf"/>
</dbReference>